<keyword evidence="3" id="KW-0479">Metal-binding</keyword>
<dbReference type="PANTHER" id="PTHR13778">
    <property type="entry name" value="GLYCOSYLTRANSFERASE 8 DOMAIN-CONTAINING PROTEIN"/>
    <property type="match status" value="1"/>
</dbReference>
<proteinExistence type="predicted"/>
<dbReference type="InterPro" id="IPR050748">
    <property type="entry name" value="Glycosyltrans_8_dom-fam"/>
</dbReference>
<dbReference type="Gene3D" id="3.90.550.10">
    <property type="entry name" value="Spore Coat Polysaccharide Biosynthesis Protein SpsA, Chain A"/>
    <property type="match status" value="1"/>
</dbReference>
<evidence type="ECO:0000256" key="1">
    <source>
        <dbReference type="ARBA" id="ARBA00022676"/>
    </source>
</evidence>
<reference evidence="4 5" key="1">
    <citation type="submission" date="2014-02" db="EMBL/GenBank/DDBJ databases">
        <title>Draft genome sequence of Lysinibacillus boronitolerans NBRC 103108.</title>
        <authorList>
            <person name="Zhang F."/>
            <person name="Wang G."/>
            <person name="Zhang L."/>
        </authorList>
    </citation>
    <scope>NUCLEOTIDE SEQUENCE [LARGE SCALE GENOMIC DNA]</scope>
    <source>
        <strain evidence="4 5">NBRC 103108</strain>
    </source>
</reference>
<dbReference type="InterPro" id="IPR002495">
    <property type="entry name" value="Glyco_trans_8"/>
</dbReference>
<dbReference type="SUPFAM" id="SSF53335">
    <property type="entry name" value="S-adenosyl-L-methionine-dependent methyltransferases"/>
    <property type="match status" value="1"/>
</dbReference>
<evidence type="ECO:0000256" key="3">
    <source>
        <dbReference type="ARBA" id="ARBA00022723"/>
    </source>
</evidence>
<sequence>MEILNIAMSINRAYVNYCIITICSILENTDQILNVYILNSDLDKSDEKYMNNKLSKYHIKVKLNFIFLDRNNLNLTNFKNYKAHLSIETFYRLLLPKVLKDLDKIIYIDSDIIFKEDISKLDAIDIDEFYIGAVKDCNLEMESYLHKTNFPGYFNAGLMIMNLDKMRKTNFTERCLEFYETTSLVLPYADQDILNYIIQDEWYCLEQNWNVIRQWAKKDLALYEIYKDDYIESIINNPYTIHYTSSIKPWSFLCDHPLKKEFIHYQELSGVEISYNSQYNFFNKMDILIFGAGSGGINMYELLRERSLDIVGFIDNNKRKVGGLFKGKPVWSISAIEKKHFIIIASDYYKEIALQLDDLGLIRNLDYVIGIEGVNELSEKMKK</sequence>
<accession>A0ABR4Y2H6</accession>
<gene>
    <name evidence="4" type="ORF">CD31_08545</name>
</gene>
<protein>
    <recommendedName>
        <fullName evidence="6">Glycosyl transferase family 8</fullName>
    </recommendedName>
</protein>
<keyword evidence="2" id="KW-0808">Transferase</keyword>
<dbReference type="Proteomes" id="UP000030487">
    <property type="component" value="Unassembled WGS sequence"/>
</dbReference>
<dbReference type="InterPro" id="IPR029044">
    <property type="entry name" value="Nucleotide-diphossugar_trans"/>
</dbReference>
<evidence type="ECO:0000256" key="2">
    <source>
        <dbReference type="ARBA" id="ARBA00022679"/>
    </source>
</evidence>
<evidence type="ECO:0000313" key="5">
    <source>
        <dbReference type="Proteomes" id="UP000030487"/>
    </source>
</evidence>
<dbReference type="InterPro" id="IPR029063">
    <property type="entry name" value="SAM-dependent_MTases_sf"/>
</dbReference>
<evidence type="ECO:0000313" key="4">
    <source>
        <dbReference type="EMBL" id="KGR86920.1"/>
    </source>
</evidence>
<keyword evidence="1" id="KW-0328">Glycosyltransferase</keyword>
<dbReference type="PANTHER" id="PTHR13778:SF47">
    <property type="entry name" value="LIPOPOLYSACCHARIDE 1,3-GALACTOSYLTRANSFERASE"/>
    <property type="match status" value="1"/>
</dbReference>
<name>A0ABR4Y2H6_9BACI</name>
<dbReference type="EMBL" id="JPVR01000069">
    <property type="protein sequence ID" value="KGR86920.1"/>
    <property type="molecule type" value="Genomic_DNA"/>
</dbReference>
<dbReference type="Pfam" id="PF01501">
    <property type="entry name" value="Glyco_transf_8"/>
    <property type="match status" value="1"/>
</dbReference>
<organism evidence="4 5">
    <name type="scientific">Lysinibacillus boronitolerans JCM 21713 = 10a = NBRC 103108</name>
    <dbReference type="NCBI Taxonomy" id="1294264"/>
    <lineage>
        <taxon>Bacteria</taxon>
        <taxon>Bacillati</taxon>
        <taxon>Bacillota</taxon>
        <taxon>Bacilli</taxon>
        <taxon>Bacillales</taxon>
        <taxon>Bacillaceae</taxon>
        <taxon>Lysinibacillus</taxon>
    </lineage>
</organism>
<dbReference type="SUPFAM" id="SSF53448">
    <property type="entry name" value="Nucleotide-diphospho-sugar transferases"/>
    <property type="match status" value="1"/>
</dbReference>
<dbReference type="Gene3D" id="3.40.50.720">
    <property type="entry name" value="NAD(P)-binding Rossmann-like Domain"/>
    <property type="match status" value="1"/>
</dbReference>
<evidence type="ECO:0008006" key="6">
    <source>
        <dbReference type="Google" id="ProtNLM"/>
    </source>
</evidence>
<keyword evidence="5" id="KW-1185">Reference proteome</keyword>
<dbReference type="CDD" id="cd04194">
    <property type="entry name" value="GT8_A4GalT_like"/>
    <property type="match status" value="1"/>
</dbReference>
<comment type="caution">
    <text evidence="4">The sequence shown here is derived from an EMBL/GenBank/DDBJ whole genome shotgun (WGS) entry which is preliminary data.</text>
</comment>